<keyword evidence="4" id="KW-0804">Transcription</keyword>
<evidence type="ECO:0000313" key="7">
    <source>
        <dbReference type="EMBL" id="MBY18280.1"/>
    </source>
</evidence>
<protein>
    <recommendedName>
        <fullName evidence="2">Regulatory protein zeste</fullName>
    </recommendedName>
</protein>
<accession>A0A2S2NM72</accession>
<evidence type="ECO:0000256" key="3">
    <source>
        <dbReference type="ARBA" id="ARBA00023015"/>
    </source>
</evidence>
<evidence type="ECO:0000256" key="4">
    <source>
        <dbReference type="ARBA" id="ARBA00023163"/>
    </source>
</evidence>
<dbReference type="Pfam" id="PF13873">
    <property type="entry name" value="Myb_DNA-bind_5"/>
    <property type="match status" value="1"/>
</dbReference>
<sequence>MNDKKFKSRPTKGQMKMLVELIALNPELMSGKFTACFTQKVAKEMWEEIACKLNALPGADKSWDKWKTHGKIQKIRQKPKLQLSNAIAVELEAVHLVNQFNRSAI</sequence>
<comment type="subunit">
    <text evidence="1">Self-associates forming complexes of several hundred monomers.</text>
</comment>
<feature type="domain" description="Myb/SANT-like DNA-binding" evidence="6">
    <location>
        <begin position="8"/>
        <end position="68"/>
    </location>
</feature>
<organism evidence="7">
    <name type="scientific">Schizaphis graminum</name>
    <name type="common">Green bug aphid</name>
    <dbReference type="NCBI Taxonomy" id="13262"/>
    <lineage>
        <taxon>Eukaryota</taxon>
        <taxon>Metazoa</taxon>
        <taxon>Ecdysozoa</taxon>
        <taxon>Arthropoda</taxon>
        <taxon>Hexapoda</taxon>
        <taxon>Insecta</taxon>
        <taxon>Pterygota</taxon>
        <taxon>Neoptera</taxon>
        <taxon>Paraneoptera</taxon>
        <taxon>Hemiptera</taxon>
        <taxon>Sternorrhyncha</taxon>
        <taxon>Aphidomorpha</taxon>
        <taxon>Aphidoidea</taxon>
        <taxon>Aphididae</taxon>
        <taxon>Aphidini</taxon>
        <taxon>Schizaphis</taxon>
    </lineage>
</organism>
<evidence type="ECO:0000259" key="6">
    <source>
        <dbReference type="Pfam" id="PF13873"/>
    </source>
</evidence>
<evidence type="ECO:0000256" key="2">
    <source>
        <dbReference type="ARBA" id="ARBA00016807"/>
    </source>
</evidence>
<dbReference type="InterPro" id="IPR028002">
    <property type="entry name" value="Myb_DNA-bind_5"/>
</dbReference>
<gene>
    <name evidence="7" type="ORF">g.1588</name>
</gene>
<proteinExistence type="predicted"/>
<dbReference type="AlphaFoldDB" id="A0A2S2NM72"/>
<name>A0A2S2NM72_SCHGA</name>
<evidence type="ECO:0000256" key="1">
    <source>
        <dbReference type="ARBA" id="ARBA00011764"/>
    </source>
</evidence>
<reference evidence="7" key="1">
    <citation type="submission" date="2018-04" db="EMBL/GenBank/DDBJ databases">
        <title>Transcriptome of Schizaphis graminum biotype I.</title>
        <authorList>
            <person name="Scully E.D."/>
            <person name="Geib S.M."/>
            <person name="Palmer N.A."/>
            <person name="Koch K."/>
            <person name="Bradshaw J."/>
            <person name="Heng-Moss T."/>
            <person name="Sarath G."/>
        </authorList>
    </citation>
    <scope>NUCLEOTIDE SEQUENCE</scope>
</reference>
<comment type="function">
    <text evidence="5">Involved in transvection phenomena (= synapsis-dependent gene expression), where the synaptic pairing of chromosomes carrying genes with which zeste interacts influences the expression of these genes. Zeste binds to DNA and stimulates transcription from a nearby promoter.</text>
</comment>
<keyword evidence="3" id="KW-0805">Transcription regulation</keyword>
<evidence type="ECO:0000256" key="5">
    <source>
        <dbReference type="ARBA" id="ARBA00025466"/>
    </source>
</evidence>
<dbReference type="EMBL" id="GGMR01005661">
    <property type="protein sequence ID" value="MBY18280.1"/>
    <property type="molecule type" value="Transcribed_RNA"/>
</dbReference>